<accession>A0ABY2U4S6</accession>
<gene>
    <name evidence="3" type="ORF">FEM54_17570</name>
</gene>
<keyword evidence="1" id="KW-0812">Transmembrane</keyword>
<feature type="transmembrane region" description="Helical" evidence="1">
    <location>
        <begin position="175"/>
        <end position="194"/>
    </location>
</feature>
<feature type="transmembrane region" description="Helical" evidence="1">
    <location>
        <begin position="64"/>
        <end position="85"/>
    </location>
</feature>
<dbReference type="EMBL" id="VBVZ01000256">
    <property type="protein sequence ID" value="TLG90470.1"/>
    <property type="molecule type" value="Genomic_DNA"/>
</dbReference>
<name>A0ABY2U4S6_9PSED</name>
<feature type="transmembrane region" description="Helical" evidence="1">
    <location>
        <begin position="28"/>
        <end position="52"/>
    </location>
</feature>
<feature type="transmembrane region" description="Helical" evidence="1">
    <location>
        <begin position="125"/>
        <end position="142"/>
    </location>
</feature>
<evidence type="ECO:0000256" key="1">
    <source>
        <dbReference type="SAM" id="Phobius"/>
    </source>
</evidence>
<keyword evidence="4" id="KW-1185">Reference proteome</keyword>
<keyword evidence="1" id="KW-1133">Transmembrane helix</keyword>
<organism evidence="3 4">
    <name type="scientific">Pseudomonas edaphica</name>
    <dbReference type="NCBI Taxonomy" id="2006980"/>
    <lineage>
        <taxon>Bacteria</taxon>
        <taxon>Pseudomonadati</taxon>
        <taxon>Pseudomonadota</taxon>
        <taxon>Gammaproteobacteria</taxon>
        <taxon>Pseudomonadales</taxon>
        <taxon>Pseudomonadaceae</taxon>
        <taxon>Pseudomonas</taxon>
    </lineage>
</organism>
<evidence type="ECO:0000313" key="4">
    <source>
        <dbReference type="Proteomes" id="UP000304941"/>
    </source>
</evidence>
<dbReference type="PANTHER" id="PTHR23028">
    <property type="entry name" value="ACETYLTRANSFERASE"/>
    <property type="match status" value="1"/>
</dbReference>
<dbReference type="InterPro" id="IPR002656">
    <property type="entry name" value="Acyl_transf_3_dom"/>
</dbReference>
<proteinExistence type="predicted"/>
<protein>
    <submittedName>
        <fullName evidence="3">Acyltransferase</fullName>
    </submittedName>
</protein>
<feature type="transmembrane region" description="Helical" evidence="1">
    <location>
        <begin position="149"/>
        <end position="169"/>
    </location>
</feature>
<dbReference type="InterPro" id="IPR050879">
    <property type="entry name" value="Acyltransferase_3"/>
</dbReference>
<reference evidence="3 4" key="1">
    <citation type="submission" date="2019-05" db="EMBL/GenBank/DDBJ databases">
        <title>Pseudomonas edaphica sp. nov., isolated from rhizospheric soil of Cistus ladanifer L. in Spain.</title>
        <authorList>
            <person name="Peix A."/>
        </authorList>
    </citation>
    <scope>NUCLEOTIDE SEQUENCE [LARGE SCALE GENOMIC DNA]</scope>
    <source>
        <strain evidence="3 4">RD25</strain>
    </source>
</reference>
<keyword evidence="3" id="KW-0808">Transferase</keyword>
<feature type="non-terminal residue" evidence="3">
    <location>
        <position position="200"/>
    </location>
</feature>
<evidence type="ECO:0000259" key="2">
    <source>
        <dbReference type="Pfam" id="PF01757"/>
    </source>
</evidence>
<dbReference type="Pfam" id="PF01757">
    <property type="entry name" value="Acyl_transf_3"/>
    <property type="match status" value="1"/>
</dbReference>
<dbReference type="PANTHER" id="PTHR23028:SF53">
    <property type="entry name" value="ACYL_TRANSF_3 DOMAIN-CONTAINING PROTEIN"/>
    <property type="match status" value="1"/>
</dbReference>
<keyword evidence="1" id="KW-0472">Membrane</keyword>
<evidence type="ECO:0000313" key="3">
    <source>
        <dbReference type="EMBL" id="TLG90470.1"/>
    </source>
</evidence>
<comment type="caution">
    <text evidence="3">The sequence shown here is derived from an EMBL/GenBank/DDBJ whole genome shotgun (WGS) entry which is preliminary data.</text>
</comment>
<dbReference type="Proteomes" id="UP000304941">
    <property type="component" value="Unassembled WGS sequence"/>
</dbReference>
<dbReference type="GO" id="GO:0016746">
    <property type="term" value="F:acyltransferase activity"/>
    <property type="evidence" value="ECO:0007669"/>
    <property type="project" value="UniProtKB-KW"/>
</dbReference>
<dbReference type="RefSeq" id="WP_138452167.1">
    <property type="nucleotide sequence ID" value="NZ_VBVZ01000256.1"/>
</dbReference>
<keyword evidence="3" id="KW-0012">Acyltransferase</keyword>
<feature type="domain" description="Acyltransferase 3" evidence="2">
    <location>
        <begin position="4"/>
        <end position="193"/>
    </location>
</feature>
<sequence length="200" mass="22912">MLGILRFCLASLVIIAHLGDGIHFVEHWGIFAVFGFYLISGYLITIILNTTYSFNFSSFATNRFLRLFPIYYAVVVITLIAMAIIPNPSQYHNAWAFAGRPIDVIGNILIFPFEFYDSSFRMVPPSWSVAVELVNYFMLWLFVARSKNLAIATLLLSAAYHISTFALDMDWTRRYFPFYAALLPFSLGACIYFLKDYAKL</sequence>